<dbReference type="SUPFAM" id="SSF48452">
    <property type="entry name" value="TPR-like"/>
    <property type="match status" value="1"/>
</dbReference>
<evidence type="ECO:0000256" key="2">
    <source>
        <dbReference type="SAM" id="Phobius"/>
    </source>
</evidence>
<accession>A0A4V1LGH2</accession>
<dbReference type="RefSeq" id="WP_129077956.1">
    <property type="nucleotide sequence ID" value="NZ_QOUX01000032.1"/>
</dbReference>
<comment type="caution">
    <text evidence="3">The sequence shown here is derived from an EMBL/GenBank/DDBJ whole genome shotgun (WGS) entry which is preliminary data.</text>
</comment>
<feature type="transmembrane region" description="Helical" evidence="2">
    <location>
        <begin position="5"/>
        <end position="26"/>
    </location>
</feature>
<keyword evidence="2" id="KW-0812">Transmembrane</keyword>
<keyword evidence="1" id="KW-0175">Coiled coil</keyword>
<keyword evidence="2" id="KW-0472">Membrane</keyword>
<protein>
    <recommendedName>
        <fullName evidence="5">Tetratricopeptide repeat protein</fullName>
    </recommendedName>
</protein>
<evidence type="ECO:0000313" key="3">
    <source>
        <dbReference type="EMBL" id="RXJ01654.1"/>
    </source>
</evidence>
<evidence type="ECO:0000313" key="4">
    <source>
        <dbReference type="Proteomes" id="UP000290649"/>
    </source>
</evidence>
<reference evidence="3 4" key="1">
    <citation type="journal article" date="2019" name="Int. J. Syst. Evol. Microbiol.">
        <title>Anaerobacillus alkaliphilus sp. nov., a novel alkaliphilic and moderately halophilic bacterium.</title>
        <authorList>
            <person name="Borsodi A.K."/>
            <person name="Aszalos J.M."/>
            <person name="Bihari P."/>
            <person name="Nagy I."/>
            <person name="Schumann P."/>
            <person name="Sproer C."/>
            <person name="Kovacs A.L."/>
            <person name="Boka K."/>
            <person name="Dobosy P."/>
            <person name="Ovari M."/>
            <person name="Szili-Kovacs T."/>
            <person name="Toth E."/>
        </authorList>
    </citation>
    <scope>NUCLEOTIDE SEQUENCE [LARGE SCALE GENOMIC DNA]</scope>
    <source>
        <strain evidence="3 4">B16-10</strain>
    </source>
</reference>
<keyword evidence="4" id="KW-1185">Reference proteome</keyword>
<organism evidence="3 4">
    <name type="scientific">Anaerobacillus alkaliphilus</name>
    <dbReference type="NCBI Taxonomy" id="1548597"/>
    <lineage>
        <taxon>Bacteria</taxon>
        <taxon>Bacillati</taxon>
        <taxon>Bacillota</taxon>
        <taxon>Bacilli</taxon>
        <taxon>Bacillales</taxon>
        <taxon>Bacillaceae</taxon>
        <taxon>Anaerobacillus</taxon>
    </lineage>
</organism>
<dbReference type="NCBIfam" id="NF038353">
    <property type="entry name" value="FxLYD_dom"/>
    <property type="match status" value="1"/>
</dbReference>
<dbReference type="OrthoDB" id="1822804at2"/>
<gene>
    <name evidence="3" type="ORF">DS745_09235</name>
</gene>
<proteinExistence type="predicted"/>
<dbReference type="AlphaFoldDB" id="A0A4V1LGH2"/>
<dbReference type="InterPro" id="IPR047676">
    <property type="entry name" value="FxLYD_dom"/>
</dbReference>
<evidence type="ECO:0008006" key="5">
    <source>
        <dbReference type="Google" id="ProtNLM"/>
    </source>
</evidence>
<dbReference type="Proteomes" id="UP000290649">
    <property type="component" value="Unassembled WGS sequence"/>
</dbReference>
<dbReference type="InterPro" id="IPR011990">
    <property type="entry name" value="TPR-like_helical_dom_sf"/>
</dbReference>
<name>A0A4V1LGH2_9BACI</name>
<dbReference type="EMBL" id="QOUX01000032">
    <property type="protein sequence ID" value="RXJ01654.1"/>
    <property type="molecule type" value="Genomic_DNA"/>
</dbReference>
<dbReference type="Gene3D" id="1.25.40.10">
    <property type="entry name" value="Tetratricopeptide repeat domain"/>
    <property type="match status" value="1"/>
</dbReference>
<feature type="coiled-coil region" evidence="1">
    <location>
        <begin position="196"/>
        <end position="228"/>
    </location>
</feature>
<evidence type="ECO:0000256" key="1">
    <source>
        <dbReference type="SAM" id="Coils"/>
    </source>
</evidence>
<sequence length="325" mass="37305">MSKRFWLVPTMTLFTAIVVLGSFFFYESTVNSEVEQLVREGEALALEGELEQAKATFEEVLVKRPNHTAAAFNLEVVERGLEYMALLNGEDLDKLEYELAQEEGPFFEMIKEQYRLVVATLSIQSEAQTMEDLVELYEKTWESSNEETIQLVEVIKEKIVDLAIVQGLGFLEKNQFTEAEVEFNLGLTYDPKNSELLNYLEKVKTARIDFEEEEQNRIERAMSRAAEEDNFNWTEAGKPLGIYFSYDEEKLVVSGEVKNVGTRPISEIDIHYKVLGEDGRELTMSFTNVTPFVLMPNERGRFEETLVISEMVGAVEIVDCFWTVE</sequence>
<keyword evidence="2" id="KW-1133">Transmembrane helix</keyword>